<dbReference type="EMBL" id="CDMY01000235">
    <property type="protein sequence ID" value="CEL95660.1"/>
    <property type="molecule type" value="Genomic_DNA"/>
</dbReference>
<gene>
    <name evidence="2" type="ORF">Vbra_11983</name>
</gene>
<feature type="compositionally biased region" description="Gly residues" evidence="1">
    <location>
        <begin position="658"/>
        <end position="687"/>
    </location>
</feature>
<evidence type="ECO:0000256" key="1">
    <source>
        <dbReference type="SAM" id="MobiDB-lite"/>
    </source>
</evidence>
<organism evidence="2 3">
    <name type="scientific">Vitrella brassicaformis (strain CCMP3155)</name>
    <dbReference type="NCBI Taxonomy" id="1169540"/>
    <lineage>
        <taxon>Eukaryota</taxon>
        <taxon>Sar</taxon>
        <taxon>Alveolata</taxon>
        <taxon>Colpodellida</taxon>
        <taxon>Vitrellaceae</taxon>
        <taxon>Vitrella</taxon>
    </lineage>
</organism>
<feature type="region of interest" description="Disordered" evidence="1">
    <location>
        <begin position="1"/>
        <end position="67"/>
    </location>
</feature>
<protein>
    <submittedName>
        <fullName evidence="2">Uncharacterized protein</fullName>
    </submittedName>
</protein>
<name>A0A0G4EHK0_VITBC</name>
<feature type="compositionally biased region" description="Low complexity" evidence="1">
    <location>
        <begin position="40"/>
        <end position="54"/>
    </location>
</feature>
<evidence type="ECO:0000313" key="2">
    <source>
        <dbReference type="EMBL" id="CEL95660.1"/>
    </source>
</evidence>
<dbReference type="Proteomes" id="UP000041254">
    <property type="component" value="Unassembled WGS sequence"/>
</dbReference>
<feature type="region of interest" description="Disordered" evidence="1">
    <location>
        <begin position="399"/>
        <end position="430"/>
    </location>
</feature>
<proteinExistence type="predicted"/>
<feature type="compositionally biased region" description="Basic and acidic residues" evidence="1">
    <location>
        <begin position="124"/>
        <end position="133"/>
    </location>
</feature>
<dbReference type="PANTHER" id="PTHR48125">
    <property type="entry name" value="LP07818P1"/>
    <property type="match status" value="1"/>
</dbReference>
<reference evidence="2 3" key="1">
    <citation type="submission" date="2014-11" db="EMBL/GenBank/DDBJ databases">
        <authorList>
            <person name="Zhu J."/>
            <person name="Qi W."/>
            <person name="Song R."/>
        </authorList>
    </citation>
    <scope>NUCLEOTIDE SEQUENCE [LARGE SCALE GENOMIC DNA]</scope>
</reference>
<evidence type="ECO:0000313" key="3">
    <source>
        <dbReference type="Proteomes" id="UP000041254"/>
    </source>
</evidence>
<feature type="region of interest" description="Disordered" evidence="1">
    <location>
        <begin position="558"/>
        <end position="709"/>
    </location>
</feature>
<dbReference type="PANTHER" id="PTHR48125:SF10">
    <property type="entry name" value="OS12G0136300 PROTEIN"/>
    <property type="match status" value="1"/>
</dbReference>
<feature type="compositionally biased region" description="Low complexity" evidence="1">
    <location>
        <begin position="622"/>
        <end position="634"/>
    </location>
</feature>
<feature type="compositionally biased region" description="Low complexity" evidence="1">
    <location>
        <begin position="88"/>
        <end position="99"/>
    </location>
</feature>
<dbReference type="InParanoid" id="A0A0G4EHK0"/>
<feature type="compositionally biased region" description="Polar residues" evidence="1">
    <location>
        <begin position="100"/>
        <end position="115"/>
    </location>
</feature>
<dbReference type="VEuPathDB" id="CryptoDB:Vbra_11983"/>
<dbReference type="AlphaFoldDB" id="A0A0G4EHK0"/>
<accession>A0A0G4EHK0</accession>
<sequence length="826" mass="86499">MDSSSDSLPGPPSKAPRAFDMFANPFGRIKAKVRDPPQRAGSRSNASQASSASAMERPQPAANNGTALALFPSAAESAAAVAVAAGGKPKAEPKAGGFPQSQSELPAAGSPSNERTPAAAAAVVKKEPPDHSRQIVPAAVPTRSPGPGELTFREADAYANSLITPDLVKQRLMKVSLTWRRDPGVRAWVVAWIPAVSEGPKVAKQEAFQVTPLTKDNIKSTFGRAAQHYDKMIDDNAYGCEEAEVTDDELEVMGKSLVEVMGLDKHPAAVAHLASVNWFGKARNTAAVCYRGSDGKSKTRFFACSGMTRTCARRAIEDAVRWRDQLLAANPAVLKSLNLPAAPPPKVVGSQPPAPPAAVAAALPIAGEMPGGGAIVPVTAHRERDLNTAVVDAIKAEFEEDEEQDNLPGPPPAPPASDAQEDQQQQQGPTAIDAEATQLLASLQQYDRATLRTREPQGQVSPHLSDFFTWQGEKTFIKWTPTPGCFEVNVTVHPLPTAKRVPVGDSGTSEGLRNALSLAVRHRNIILDAGYVLKDKMAHGLRDDVVRLTIKQQQSGCDAPIPELVPQDGGPPKASHHIYDFQPPPPPGGGGHRPPFMALSRPPGAPAVDDTSPQTGTKRKAAAASAGDGDGPPAVSSDRNEQDGEQPPAKRPGTRSSRGGGGRRGGSGGGSSGGGGGEGGESGGMGVGEDSESQVKKEPGVTDDGDATGGAMAAHAFTAIATFGAHKNPEEPLSTEQLPKEACELLGWVRSTQPVGSTLPIEYDSGDPSRFNGMSAFTVKYYTAQVESSTLSGLKTALHKAIVFCTDLMGRPDISLRPFGETQPQT</sequence>
<feature type="compositionally biased region" description="Low complexity" evidence="1">
    <location>
        <begin position="416"/>
        <end position="429"/>
    </location>
</feature>
<keyword evidence="3" id="KW-1185">Reference proteome</keyword>
<feature type="region of interest" description="Disordered" evidence="1">
    <location>
        <begin position="88"/>
        <end position="146"/>
    </location>
</feature>